<evidence type="ECO:0000313" key="2">
    <source>
        <dbReference type="Proteomes" id="UP000622430"/>
    </source>
</evidence>
<evidence type="ECO:0000313" key="1">
    <source>
        <dbReference type="EMBL" id="QRE00397.1"/>
    </source>
</evidence>
<dbReference type="Proteomes" id="UP000622430">
    <property type="component" value="Segment"/>
</dbReference>
<dbReference type="EMBL" id="MW460246">
    <property type="protein sequence ID" value="QRE00397.1"/>
    <property type="molecule type" value="Genomic_DNA"/>
</dbReference>
<evidence type="ECO:0008006" key="3">
    <source>
        <dbReference type="Google" id="ProtNLM"/>
    </source>
</evidence>
<sequence length="724" mass="78169">MFNPPIITVPWASQGDTVAIPTGADPNGFVSFTTGYTQDYEISLKSGNPKAKAVERRVQNQLFSVFSQNIQAWQQSGLPAWYSNMPGGYNLNAMVVRQNPNGSWAPFRSLTNNNISDPNNSTTWQYIEFSSETLSHIPMPTGGGSGTGIISSAIDFNLSFTGSGTWFIQNDGVAQASPNCPSSQGGMIEHRQWNDGSNIIKIQRYSDRSNFIYSRGAVNSNWSAWREVLNRRGDSVTGDMTFTANILRNNQPAAFDYGTAVPNTKWVRDYIAGNYSRRIALDGTTSLQDDIWGAVVQNFGGTGTTFTMPPASATIAAASKVRIYNDGSDVLTITVYDQVNQKFWYGSAAKSISLQKGDTVEISKASGTDFDITGGTWLMSVSDSVVPTRAAADRSGKIANTAWVGANFVSNISPKVTPDLTITAPSTNDANLLLDSPAGRYSQVVYRRAGSPTPARWTFSMDAAAETGGNVGSDMRLTAFGDNGSSLQQVFVVKRATGVLDFLTPPTVQSSPVHTQATLNKVSQLTNDVPYVARGRNAGDGDGPNFGNLMVTGTGNSALNQQGLHVLWNERGDGAGSLINNHGAGAGGVTIRDINSDNTVENFRWDFQSDGTLRRAANSGRSSAVINDVDQGMTLFADGNIWGTRWGNDYLWNYLQNNFNARAPNGATCQPFDFAEFGPIRQDIGVMTVDAPDTWFLKGLRTGQFDSAGGLQDLYLRCTRIRNA</sequence>
<organism evidence="1 2">
    <name type="scientific">Burkholderia phage BCSR52</name>
    <dbReference type="NCBI Taxonomy" id="2805748"/>
    <lineage>
        <taxon>Viruses</taxon>
        <taxon>Duplodnaviria</taxon>
        <taxon>Heunggongvirae</taxon>
        <taxon>Uroviricota</taxon>
        <taxon>Caudoviricetes</taxon>
        <taxon>Lindbergviridae</taxon>
        <taxon>Irusalimvirus</taxon>
        <taxon>Irusalimvirus BCSR52</taxon>
    </lineage>
</organism>
<protein>
    <recommendedName>
        <fullName evidence="3">Tail fiber protein</fullName>
    </recommendedName>
</protein>
<reference evidence="1" key="1">
    <citation type="submission" date="2021-01" db="EMBL/GenBank/DDBJ databases">
        <authorList>
            <person name="Rakov C."/>
            <person name="Alkalay-Oren S."/>
            <person name="Coppenhagen-Glazer S."/>
            <person name="Hazan R."/>
        </authorList>
    </citation>
    <scope>NUCLEOTIDE SEQUENCE</scope>
</reference>
<keyword evidence="2" id="KW-1185">Reference proteome</keyword>
<dbReference type="CDD" id="cd19958">
    <property type="entry name" value="pyocin_knob"/>
    <property type="match status" value="1"/>
</dbReference>
<dbReference type="Gene3D" id="6.20.70.20">
    <property type="match status" value="1"/>
</dbReference>
<name>A0A889IPZ1_9CAUD</name>
<accession>A0A889IPZ1</accession>
<proteinExistence type="predicted"/>